<dbReference type="RefSeq" id="WP_246181299.1">
    <property type="nucleotide sequence ID" value="NZ_BJXA01000086.1"/>
</dbReference>
<sequence>MTRFLAVLSGVLLVTSVALLEPWAAIPALVLVALGWWFRPFAVLAVLLAVGVLAVANPGVLAAAAMGLVATTYLLNAATVTAPHGVVPTTVPSVAGAVGFAAVAVGAALLPLRLAWAPLAAPILVLVLYALIVQGAAVRRGRNGPGPTSATQTQPNTPGSAA</sequence>
<reference evidence="3 4" key="1">
    <citation type="submission" date="2019-07" db="EMBL/GenBank/DDBJ databases">
        <title>Whole genome shotgun sequence of Nocardia ninae NBRC 108245.</title>
        <authorList>
            <person name="Hosoyama A."/>
            <person name="Uohara A."/>
            <person name="Ohji S."/>
            <person name="Ichikawa N."/>
        </authorList>
    </citation>
    <scope>NUCLEOTIDE SEQUENCE [LARGE SCALE GENOMIC DNA]</scope>
    <source>
        <strain evidence="3 4">NBRC 108245</strain>
    </source>
</reference>
<feature type="transmembrane region" description="Helical" evidence="2">
    <location>
        <begin position="36"/>
        <end position="56"/>
    </location>
</feature>
<feature type="region of interest" description="Disordered" evidence="1">
    <location>
        <begin position="141"/>
        <end position="162"/>
    </location>
</feature>
<proteinExistence type="predicted"/>
<comment type="caution">
    <text evidence="3">The sequence shown here is derived from an EMBL/GenBank/DDBJ whole genome shotgun (WGS) entry which is preliminary data.</text>
</comment>
<dbReference type="AlphaFoldDB" id="A0A511MSS8"/>
<feature type="transmembrane region" description="Helical" evidence="2">
    <location>
        <begin position="119"/>
        <end position="137"/>
    </location>
</feature>
<evidence type="ECO:0000313" key="4">
    <source>
        <dbReference type="Proteomes" id="UP000321424"/>
    </source>
</evidence>
<feature type="transmembrane region" description="Helical" evidence="2">
    <location>
        <begin position="63"/>
        <end position="82"/>
    </location>
</feature>
<keyword evidence="4" id="KW-1185">Reference proteome</keyword>
<evidence type="ECO:0000313" key="3">
    <source>
        <dbReference type="EMBL" id="GEM43086.1"/>
    </source>
</evidence>
<dbReference type="Proteomes" id="UP000321424">
    <property type="component" value="Unassembled WGS sequence"/>
</dbReference>
<accession>A0A511MSS8</accession>
<dbReference type="EMBL" id="BJXA01000086">
    <property type="protein sequence ID" value="GEM43086.1"/>
    <property type="molecule type" value="Genomic_DNA"/>
</dbReference>
<name>A0A511MSS8_9NOCA</name>
<organism evidence="3 4">
    <name type="scientific">Nocardia ninae NBRC 108245</name>
    <dbReference type="NCBI Taxonomy" id="1210091"/>
    <lineage>
        <taxon>Bacteria</taxon>
        <taxon>Bacillati</taxon>
        <taxon>Actinomycetota</taxon>
        <taxon>Actinomycetes</taxon>
        <taxon>Mycobacteriales</taxon>
        <taxon>Nocardiaceae</taxon>
        <taxon>Nocardia</taxon>
    </lineage>
</organism>
<evidence type="ECO:0000256" key="1">
    <source>
        <dbReference type="SAM" id="MobiDB-lite"/>
    </source>
</evidence>
<keyword evidence="2" id="KW-0812">Transmembrane</keyword>
<protein>
    <submittedName>
        <fullName evidence="3">Uncharacterized protein</fullName>
    </submittedName>
</protein>
<evidence type="ECO:0000256" key="2">
    <source>
        <dbReference type="SAM" id="Phobius"/>
    </source>
</evidence>
<keyword evidence="2" id="KW-0472">Membrane</keyword>
<feature type="transmembrane region" description="Helical" evidence="2">
    <location>
        <begin position="94"/>
        <end position="112"/>
    </location>
</feature>
<keyword evidence="2" id="KW-1133">Transmembrane helix</keyword>
<feature type="compositionally biased region" description="Polar residues" evidence="1">
    <location>
        <begin position="146"/>
        <end position="162"/>
    </location>
</feature>
<gene>
    <name evidence="3" type="ORF">NN4_76050</name>
</gene>